<dbReference type="InterPro" id="IPR036188">
    <property type="entry name" value="FAD/NAD-bd_sf"/>
</dbReference>
<dbReference type="InterPro" id="IPR045854">
    <property type="entry name" value="NO2/SO3_Rdtase_4Fe4S_sf"/>
</dbReference>
<sequence>MLKQKLRLVVVGNGMAGIRCLEEVLKLDAERYEIAVIGEERHPNYNRILLSKVLQGSASLDEIVLNPYEWYREHGIALYTGERATRIHAGERKEVETASGLRIPWDRLIIATGSSAFVPPIPGVEKKGVISFRNLEDCSAMIRASETGRKAAVIGGGLLGLEAARGLLNLGMEAEVIHNASFLMNRQLDYTSAGMLRRELERQGMAFRLNAVTESITGVGRAKGLLFADGSRTKADLVVLAVGIKPNTALASASGIVVNRGIVVDDDLRTNVPGVYAIGECAEHRGIAYGLVSPLYEQAKVLARKLCDKPSEPYKGSTVYAQLKVSGVDVFSAGDIREEAVDVAQRSEDGIRGVYRKVTMREGRIAGAILYGDTSESGALLKLIRNEAFVAALSSASGEQGRSGAQEAAAALPDEDKVCACNDVTKAAILMAVTDGGASTADGVKQATGASGSCGGCRPMVAALVEYAKSGGVLSAKSEAKEKKPIEEALCDCMPFGQAGLKAAAREALRALPSEASAELSELRLVPEKKWAEGCEICRPAVLYYASGGLSKNEAEPYSVIRNHARAEAAVHTAGPDGRSMPPSEALSIGSRWSARWKAATLPASVEAAVSDGPGYPAGVLVRDIGLKRCPAGWELYAGGHAEHPVRQGELIGIAHNAEEAAAFGEALLQLYREDAYYGEALWEWFARTGLRSVREALSDRGLRDQLADRFERQTQSVSVIN</sequence>
<organism evidence="10 11">
    <name type="scientific">Saccharibacillus sacchari DSM 19268</name>
    <dbReference type="NCBI Taxonomy" id="915437"/>
    <lineage>
        <taxon>Bacteria</taxon>
        <taxon>Bacillati</taxon>
        <taxon>Bacillota</taxon>
        <taxon>Bacilli</taxon>
        <taxon>Bacillales</taxon>
        <taxon>Paenibacillaceae</taxon>
        <taxon>Saccharibacillus</taxon>
    </lineage>
</organism>
<dbReference type="InterPro" id="IPR041575">
    <property type="entry name" value="Rubredoxin_C"/>
</dbReference>
<dbReference type="InterPro" id="IPR007419">
    <property type="entry name" value="BFD-like_2Fe2S-bd_dom"/>
</dbReference>
<dbReference type="PATRIC" id="fig|915437.3.peg.205"/>
<dbReference type="InterPro" id="IPR041854">
    <property type="entry name" value="BFD-like_2Fe2S-bd_dom_sf"/>
</dbReference>
<dbReference type="PRINTS" id="PR00411">
    <property type="entry name" value="PNDRDTASEI"/>
</dbReference>
<gene>
    <name evidence="10" type="ORF">SacsacDRAFT_0198</name>
</gene>
<keyword evidence="11" id="KW-1185">Reference proteome</keyword>
<dbReference type="Pfam" id="PF18267">
    <property type="entry name" value="Rubredoxin_C"/>
    <property type="match status" value="1"/>
</dbReference>
<reference evidence="10 11" key="1">
    <citation type="submission" date="2013-07" db="EMBL/GenBank/DDBJ databases">
        <authorList>
            <consortium name="DOE Joint Genome Institute"/>
            <person name="Anderson I."/>
            <person name="Huntemann M."/>
            <person name="Han J."/>
            <person name="Chen A."/>
            <person name="Kyrpides N."/>
            <person name="Mavromatis K."/>
            <person name="Markowitz V."/>
            <person name="Palaniappan K."/>
            <person name="Ivanova N."/>
            <person name="Schaumberg A."/>
            <person name="Pati A."/>
            <person name="Liolios K."/>
            <person name="Nordberg H.P."/>
            <person name="Cantor M.N."/>
            <person name="Hua S.X."/>
            <person name="Woyke T."/>
        </authorList>
    </citation>
    <scope>NUCLEOTIDE SEQUENCE [LARGE SCALE GENOMIC DNA]</scope>
    <source>
        <strain evidence="10 11">DSM 19268</strain>
    </source>
</reference>
<dbReference type="PANTHER" id="PTHR43429">
    <property type="entry name" value="PYRIDINE NUCLEOTIDE-DISULFIDE OXIDOREDUCTASE DOMAIN-CONTAINING"/>
    <property type="match status" value="1"/>
</dbReference>
<dbReference type="Pfam" id="PF07992">
    <property type="entry name" value="Pyr_redox_2"/>
    <property type="match status" value="1"/>
</dbReference>
<keyword evidence="6" id="KW-0411">Iron-sulfur</keyword>
<evidence type="ECO:0000259" key="9">
    <source>
        <dbReference type="Pfam" id="PF18267"/>
    </source>
</evidence>
<dbReference type="InterPro" id="IPR016156">
    <property type="entry name" value="FAD/NAD-linked_Rdtase_dimer_sf"/>
</dbReference>
<dbReference type="PANTHER" id="PTHR43429:SF3">
    <property type="entry name" value="NITRITE REDUCTASE [NAD(P)H]"/>
    <property type="match status" value="1"/>
</dbReference>
<dbReference type="SUPFAM" id="SSF51905">
    <property type="entry name" value="FAD/NAD(P)-binding domain"/>
    <property type="match status" value="1"/>
</dbReference>
<dbReference type="OrthoDB" id="9792592at2"/>
<evidence type="ECO:0000256" key="3">
    <source>
        <dbReference type="ARBA" id="ARBA00022723"/>
    </source>
</evidence>
<evidence type="ECO:0000256" key="6">
    <source>
        <dbReference type="ARBA" id="ARBA00023014"/>
    </source>
</evidence>
<keyword evidence="5" id="KW-0408">Iron</keyword>
<evidence type="ECO:0000259" key="8">
    <source>
        <dbReference type="Pfam" id="PF07992"/>
    </source>
</evidence>
<dbReference type="SUPFAM" id="SSF56014">
    <property type="entry name" value="Nitrite and sulphite reductase 4Fe-4S domain-like"/>
    <property type="match status" value="1"/>
</dbReference>
<dbReference type="GO" id="GO:0046872">
    <property type="term" value="F:metal ion binding"/>
    <property type="evidence" value="ECO:0007669"/>
    <property type="project" value="UniProtKB-KW"/>
</dbReference>
<feature type="domain" description="NADH-rubredoxin oxidoreductase C-terminal" evidence="9">
    <location>
        <begin position="321"/>
        <end position="387"/>
    </location>
</feature>
<dbReference type="Gene3D" id="3.30.390.30">
    <property type="match status" value="1"/>
</dbReference>
<evidence type="ECO:0000256" key="2">
    <source>
        <dbReference type="ARBA" id="ARBA00022630"/>
    </source>
</evidence>
<evidence type="ECO:0000259" key="7">
    <source>
        <dbReference type="Pfam" id="PF04324"/>
    </source>
</evidence>
<comment type="caution">
    <text evidence="10">The sequence shown here is derived from an EMBL/GenBank/DDBJ whole genome shotgun (WGS) entry which is preliminary data.</text>
</comment>
<evidence type="ECO:0000313" key="10">
    <source>
        <dbReference type="EMBL" id="EXG83233.1"/>
    </source>
</evidence>
<keyword evidence="4" id="KW-0274">FAD</keyword>
<dbReference type="RefSeq" id="WP_037282559.1">
    <property type="nucleotide sequence ID" value="NZ_KK073875.1"/>
</dbReference>
<dbReference type="Pfam" id="PF04324">
    <property type="entry name" value="Fer2_BFD"/>
    <property type="match status" value="1"/>
</dbReference>
<accession>A0A010Z7I6</accession>
<dbReference type="Proteomes" id="UP000053380">
    <property type="component" value="Unassembled WGS sequence"/>
</dbReference>
<dbReference type="InterPro" id="IPR050260">
    <property type="entry name" value="FAD-bd_OxRdtase"/>
</dbReference>
<dbReference type="Gene3D" id="1.10.10.1100">
    <property type="entry name" value="BFD-like [2Fe-2S]-binding domain"/>
    <property type="match status" value="1"/>
</dbReference>
<proteinExistence type="predicted"/>
<evidence type="ECO:0000256" key="5">
    <source>
        <dbReference type="ARBA" id="ARBA00023004"/>
    </source>
</evidence>
<dbReference type="HOGENOM" id="CLU_003291_0_0_9"/>
<dbReference type="GO" id="GO:0016491">
    <property type="term" value="F:oxidoreductase activity"/>
    <property type="evidence" value="ECO:0007669"/>
    <property type="project" value="InterPro"/>
</dbReference>
<evidence type="ECO:0000256" key="4">
    <source>
        <dbReference type="ARBA" id="ARBA00022827"/>
    </source>
</evidence>
<dbReference type="Gene3D" id="3.30.413.10">
    <property type="entry name" value="Sulfite Reductase Hemoprotein, domain 1"/>
    <property type="match status" value="1"/>
</dbReference>
<dbReference type="EMBL" id="JFBU01000001">
    <property type="protein sequence ID" value="EXG83233.1"/>
    <property type="molecule type" value="Genomic_DNA"/>
</dbReference>
<protein>
    <submittedName>
        <fullName evidence="10">NAD(P)H-nitrite reductase</fullName>
    </submittedName>
</protein>
<feature type="domain" description="BFD-like [2Fe-2S]-binding" evidence="7">
    <location>
        <begin position="418"/>
        <end position="466"/>
    </location>
</feature>
<evidence type="ECO:0000313" key="11">
    <source>
        <dbReference type="Proteomes" id="UP000053380"/>
    </source>
</evidence>
<comment type="cofactor">
    <cofactor evidence="1">
        <name>FAD</name>
        <dbReference type="ChEBI" id="CHEBI:57692"/>
    </cofactor>
</comment>
<dbReference type="AlphaFoldDB" id="A0A010Z7I6"/>
<dbReference type="GO" id="GO:0051536">
    <property type="term" value="F:iron-sulfur cluster binding"/>
    <property type="evidence" value="ECO:0007669"/>
    <property type="project" value="UniProtKB-KW"/>
</dbReference>
<evidence type="ECO:0000256" key="1">
    <source>
        <dbReference type="ARBA" id="ARBA00001974"/>
    </source>
</evidence>
<dbReference type="PRINTS" id="PR00368">
    <property type="entry name" value="FADPNR"/>
</dbReference>
<keyword evidence="2" id="KW-0285">Flavoprotein</keyword>
<dbReference type="Gene3D" id="3.50.50.60">
    <property type="entry name" value="FAD/NAD(P)-binding domain"/>
    <property type="match status" value="2"/>
</dbReference>
<keyword evidence="3" id="KW-0479">Metal-binding</keyword>
<name>A0A010Z7I6_9BACL</name>
<dbReference type="InterPro" id="IPR023753">
    <property type="entry name" value="FAD/NAD-binding_dom"/>
</dbReference>
<feature type="domain" description="FAD/NAD(P)-binding" evidence="8">
    <location>
        <begin position="7"/>
        <end position="284"/>
    </location>
</feature>